<dbReference type="RefSeq" id="WP_329414781.1">
    <property type="nucleotide sequence ID" value="NZ_CP109441.1"/>
</dbReference>
<accession>A0ABZ1Z374</accession>
<dbReference type="Gene3D" id="1.20.1250.20">
    <property type="entry name" value="MFS general substrate transporter like domains"/>
    <property type="match status" value="1"/>
</dbReference>
<dbReference type="InterPro" id="IPR036259">
    <property type="entry name" value="MFS_trans_sf"/>
</dbReference>
<feature type="transmembrane region" description="Helical" evidence="1">
    <location>
        <begin position="499"/>
        <end position="517"/>
    </location>
</feature>
<name>A0ABZ1Z374_9NOCA</name>
<evidence type="ECO:0000256" key="1">
    <source>
        <dbReference type="SAM" id="Phobius"/>
    </source>
</evidence>
<feature type="transmembrane region" description="Helical" evidence="1">
    <location>
        <begin position="152"/>
        <end position="171"/>
    </location>
</feature>
<dbReference type="Pfam" id="PF07690">
    <property type="entry name" value="MFS_1"/>
    <property type="match status" value="1"/>
</dbReference>
<feature type="transmembrane region" description="Helical" evidence="1">
    <location>
        <begin position="128"/>
        <end position="146"/>
    </location>
</feature>
<keyword evidence="1" id="KW-1133">Transmembrane helix</keyword>
<feature type="transmembrane region" description="Helical" evidence="1">
    <location>
        <begin position="367"/>
        <end position="387"/>
    </location>
</feature>
<evidence type="ECO:0000313" key="2">
    <source>
        <dbReference type="EMBL" id="WUV50012.1"/>
    </source>
</evidence>
<evidence type="ECO:0000313" key="3">
    <source>
        <dbReference type="Proteomes" id="UP001432062"/>
    </source>
</evidence>
<dbReference type="SUPFAM" id="SSF103473">
    <property type="entry name" value="MFS general substrate transporter"/>
    <property type="match status" value="1"/>
</dbReference>
<gene>
    <name evidence="2" type="ORF">OG563_18540</name>
</gene>
<sequence>MLFKGIGDLIPLYALYAVLFADHGLSTGQISSLLAMWSATAFLLEVPSGAWADTVSRRGLLVTSGVLLTAGFACWTVLPTYLGFAAGFVLWGTSGALVSGTFEALLYDELVARNEQRAYPRIIGYARAASEAAIVIAILSATPLYIWGGYPLLGWCSVAFAAVHTLVGLSLPSVPKAVSAAAVEDLEDADNSAGSSELARMSVGAVAQEPSTSRFVASAGQLGAGCDGELEPNARRAVDSGHAATVGAGECAAGAGARAALSSASGDAGAGECAVAADGFGTEPDGRVAVAGGVLCPATDNADISVSISTESRPFATYLNMLRTGVGEAIRVRAVRNGVALGALLFGVTAFDEYFALLAQEVGVETAVVPVLVGITVVGSLVGSVLAGRTEGMSARAMAIAVGLGGLLFVGGAVVAGLAVRWPGAVYVLAGVGFTAIGVSYGIVYNASVVAGARLQDAIEGPARATVTSVSGLAAEVVALAVFGFAAIATLWLSMSTTVALLGAAMLAIALLIPSSLPRRRSDR</sequence>
<keyword evidence="3" id="KW-1185">Reference proteome</keyword>
<keyword evidence="1" id="KW-0812">Transmembrane</keyword>
<reference evidence="2" key="1">
    <citation type="submission" date="2022-10" db="EMBL/GenBank/DDBJ databases">
        <title>The complete genomes of actinobacterial strains from the NBC collection.</title>
        <authorList>
            <person name="Joergensen T.S."/>
            <person name="Alvarez Arevalo M."/>
            <person name="Sterndorff E.B."/>
            <person name="Faurdal D."/>
            <person name="Vuksanovic O."/>
            <person name="Mourched A.-S."/>
            <person name="Charusanti P."/>
            <person name="Shaw S."/>
            <person name="Blin K."/>
            <person name="Weber T."/>
        </authorList>
    </citation>
    <scope>NUCLEOTIDE SEQUENCE</scope>
    <source>
        <strain evidence="2">NBC_01482</strain>
    </source>
</reference>
<proteinExistence type="predicted"/>
<dbReference type="EMBL" id="CP109441">
    <property type="protein sequence ID" value="WUV50012.1"/>
    <property type="molecule type" value="Genomic_DNA"/>
</dbReference>
<organism evidence="2 3">
    <name type="scientific">Nocardia vinacea</name>
    <dbReference type="NCBI Taxonomy" id="96468"/>
    <lineage>
        <taxon>Bacteria</taxon>
        <taxon>Bacillati</taxon>
        <taxon>Actinomycetota</taxon>
        <taxon>Actinomycetes</taxon>
        <taxon>Mycobacteriales</taxon>
        <taxon>Nocardiaceae</taxon>
        <taxon>Nocardia</taxon>
    </lineage>
</organism>
<keyword evidence="1" id="KW-0472">Membrane</keyword>
<dbReference type="PANTHER" id="PTHR23530">
    <property type="entry name" value="TRANSPORT PROTEIN-RELATED"/>
    <property type="match status" value="1"/>
</dbReference>
<feature type="transmembrane region" description="Helical" evidence="1">
    <location>
        <begin position="426"/>
        <end position="452"/>
    </location>
</feature>
<feature type="transmembrane region" description="Helical" evidence="1">
    <location>
        <begin position="473"/>
        <end position="493"/>
    </location>
</feature>
<dbReference type="InterPro" id="IPR011701">
    <property type="entry name" value="MFS"/>
</dbReference>
<dbReference type="InterPro" id="IPR053160">
    <property type="entry name" value="MFS_DHA3_Transporter"/>
</dbReference>
<protein>
    <submittedName>
        <fullName evidence="2">MFS transporter</fullName>
    </submittedName>
</protein>
<feature type="transmembrane region" description="Helical" evidence="1">
    <location>
        <begin position="399"/>
        <end position="420"/>
    </location>
</feature>
<feature type="transmembrane region" description="Helical" evidence="1">
    <location>
        <begin position="59"/>
        <end position="78"/>
    </location>
</feature>
<feature type="transmembrane region" description="Helical" evidence="1">
    <location>
        <begin position="338"/>
        <end position="355"/>
    </location>
</feature>
<dbReference type="PANTHER" id="PTHR23530:SF1">
    <property type="entry name" value="PERMEASE, MAJOR FACILITATOR SUPERFAMILY-RELATED"/>
    <property type="match status" value="1"/>
</dbReference>
<feature type="transmembrane region" description="Helical" evidence="1">
    <location>
        <begin position="84"/>
        <end position="107"/>
    </location>
</feature>
<dbReference type="Proteomes" id="UP001432062">
    <property type="component" value="Chromosome"/>
</dbReference>
<feature type="transmembrane region" description="Helical" evidence="1">
    <location>
        <begin position="34"/>
        <end position="52"/>
    </location>
</feature>